<comment type="similarity">
    <text evidence="1">Belongs to the Luc7 family.</text>
</comment>
<sequence>MFEQLFKLCSYHFSLLDSLMGKDRNETDSKKKHTFKDENVCKYYLIDFCPHDLFPNTKSDIGRCKNIHSEVLKEQLENDENYKYYLAKYQQKFMKTLEKIVEMADIKIQRSREKLKQLSENSKNPLDKKEKIESINSHICDLLKQAEEAGEKGDLVKGTSFNNQITTLQAEIKRLNEEPDQTSETNLKVCEVCGAMKSIGDLIQRFENHVNGKQHLGFEKIRNTLSKLKNELKEREKIIEEHRKTKHSNENNHSKREKSYREHEHKRRSSNHRKSSKRHRSHDKSSRTHHSIRSKRSRKHSSTHRSKSNSTSHSSDRHKERSNRYN</sequence>
<dbReference type="AlphaFoldDB" id="A0A1A8W9P7"/>
<reference evidence="5" key="1">
    <citation type="submission" date="2016-05" db="EMBL/GenBank/DDBJ databases">
        <authorList>
            <person name="Naeem Raeece"/>
        </authorList>
    </citation>
    <scope>NUCLEOTIDE SEQUENCE [LARGE SCALE GENOMIC DNA]</scope>
</reference>
<feature type="compositionally biased region" description="Basic and acidic residues" evidence="3">
    <location>
        <begin position="314"/>
        <end position="326"/>
    </location>
</feature>
<evidence type="ECO:0000256" key="1">
    <source>
        <dbReference type="ARBA" id="ARBA00005655"/>
    </source>
</evidence>
<evidence type="ECO:0000313" key="4">
    <source>
        <dbReference type="EMBL" id="SBS88689.1"/>
    </source>
</evidence>
<dbReference type="GO" id="GO:0003729">
    <property type="term" value="F:mRNA binding"/>
    <property type="evidence" value="ECO:0007669"/>
    <property type="project" value="InterPro"/>
</dbReference>
<dbReference type="PANTHER" id="PTHR12375">
    <property type="entry name" value="RNA-BINDING PROTEIN LUC7-RELATED"/>
    <property type="match status" value="1"/>
</dbReference>
<feature type="coiled-coil region" evidence="2">
    <location>
        <begin position="94"/>
        <end position="121"/>
    </location>
</feature>
<feature type="compositionally biased region" description="Basic residues" evidence="3">
    <location>
        <begin position="264"/>
        <end position="307"/>
    </location>
</feature>
<dbReference type="Pfam" id="PF03194">
    <property type="entry name" value="LUC7"/>
    <property type="match status" value="1"/>
</dbReference>
<feature type="compositionally biased region" description="Basic and acidic residues" evidence="3">
    <location>
        <begin position="240"/>
        <end position="263"/>
    </location>
</feature>
<dbReference type="Proteomes" id="UP000078597">
    <property type="component" value="Unassembled WGS sequence"/>
</dbReference>
<organism evidence="4 5">
    <name type="scientific">Plasmodium malariae</name>
    <dbReference type="NCBI Taxonomy" id="5858"/>
    <lineage>
        <taxon>Eukaryota</taxon>
        <taxon>Sar</taxon>
        <taxon>Alveolata</taxon>
        <taxon>Apicomplexa</taxon>
        <taxon>Aconoidasida</taxon>
        <taxon>Haemosporida</taxon>
        <taxon>Plasmodiidae</taxon>
        <taxon>Plasmodium</taxon>
        <taxon>Plasmodium (Plasmodium)</taxon>
    </lineage>
</organism>
<protein>
    <submittedName>
        <fullName evidence="4">U1 snRNA associated protein, putative</fullName>
    </submittedName>
</protein>
<dbReference type="VEuPathDB" id="PlasmoDB:PmUG01_12064300"/>
<gene>
    <name evidence="4" type="ORF">PMALA_023470</name>
</gene>
<accession>A0A1A8W9P7</accession>
<feature type="region of interest" description="Disordered" evidence="3">
    <location>
        <begin position="240"/>
        <end position="326"/>
    </location>
</feature>
<dbReference type="GO" id="GO:0006376">
    <property type="term" value="P:mRNA splice site recognition"/>
    <property type="evidence" value="ECO:0007669"/>
    <property type="project" value="InterPro"/>
</dbReference>
<dbReference type="InterPro" id="IPR004882">
    <property type="entry name" value="Luc7-rel"/>
</dbReference>
<dbReference type="GO" id="GO:0005685">
    <property type="term" value="C:U1 snRNP"/>
    <property type="evidence" value="ECO:0007669"/>
    <property type="project" value="InterPro"/>
</dbReference>
<keyword evidence="2" id="KW-0175">Coiled coil</keyword>
<proteinExistence type="inferred from homology"/>
<dbReference type="EMBL" id="FLQW01001258">
    <property type="protein sequence ID" value="SBS88689.1"/>
    <property type="molecule type" value="Genomic_DNA"/>
</dbReference>
<evidence type="ECO:0000256" key="3">
    <source>
        <dbReference type="SAM" id="MobiDB-lite"/>
    </source>
</evidence>
<name>A0A1A8W9P7_PLAMA</name>
<evidence type="ECO:0000256" key="2">
    <source>
        <dbReference type="SAM" id="Coils"/>
    </source>
</evidence>
<evidence type="ECO:0000313" key="5">
    <source>
        <dbReference type="Proteomes" id="UP000078597"/>
    </source>
</evidence>